<comment type="caution">
    <text evidence="1">The sequence shown here is derived from an EMBL/GenBank/DDBJ whole genome shotgun (WGS) entry which is preliminary data.</text>
</comment>
<proteinExistence type="predicted"/>
<reference evidence="1 2" key="1">
    <citation type="submission" date="2024-01" db="EMBL/GenBank/DDBJ databases">
        <title>The genomes of 5 underutilized Papilionoideae crops provide insights into root nodulation and disease resistanc.</title>
        <authorList>
            <person name="Jiang F."/>
        </authorList>
    </citation>
    <scope>NUCLEOTIDE SEQUENCE [LARGE SCALE GENOMIC DNA]</scope>
    <source>
        <strain evidence="1">LVBAO_FW01</strain>
        <tissue evidence="1">Leaves</tissue>
    </source>
</reference>
<evidence type="ECO:0000313" key="2">
    <source>
        <dbReference type="Proteomes" id="UP001367508"/>
    </source>
</evidence>
<dbReference type="EMBL" id="JAYMYQ010000004">
    <property type="protein sequence ID" value="KAK7338870.1"/>
    <property type="molecule type" value="Genomic_DNA"/>
</dbReference>
<protein>
    <submittedName>
        <fullName evidence="1">Uncharacterized protein</fullName>
    </submittedName>
</protein>
<sequence>MLTESGHEILDSDPLKVVGVSLVSGARHQGVIPIVGLQLRPYPLFLCTFLLLLKIWCDPLMSTKEKHKSEYPWSCYRRNEQCKQNLSSVSKSCNEGPHVQGPQGGGAPIHAPFKVHQFQYFDMSPCIRVKRRGRLYHSQYMFEWLHFDEFIFMGEMVV</sequence>
<organism evidence="1 2">
    <name type="scientific">Canavalia gladiata</name>
    <name type="common">Sword bean</name>
    <name type="synonym">Dolichos gladiatus</name>
    <dbReference type="NCBI Taxonomy" id="3824"/>
    <lineage>
        <taxon>Eukaryota</taxon>
        <taxon>Viridiplantae</taxon>
        <taxon>Streptophyta</taxon>
        <taxon>Embryophyta</taxon>
        <taxon>Tracheophyta</taxon>
        <taxon>Spermatophyta</taxon>
        <taxon>Magnoliopsida</taxon>
        <taxon>eudicotyledons</taxon>
        <taxon>Gunneridae</taxon>
        <taxon>Pentapetalae</taxon>
        <taxon>rosids</taxon>
        <taxon>fabids</taxon>
        <taxon>Fabales</taxon>
        <taxon>Fabaceae</taxon>
        <taxon>Papilionoideae</taxon>
        <taxon>50 kb inversion clade</taxon>
        <taxon>NPAAA clade</taxon>
        <taxon>indigoferoid/millettioid clade</taxon>
        <taxon>Phaseoleae</taxon>
        <taxon>Canavalia</taxon>
    </lineage>
</organism>
<gene>
    <name evidence="1" type="ORF">VNO77_19504</name>
</gene>
<accession>A0AAN9QIJ9</accession>
<dbReference type="Proteomes" id="UP001367508">
    <property type="component" value="Unassembled WGS sequence"/>
</dbReference>
<name>A0AAN9QIJ9_CANGL</name>
<dbReference type="AlphaFoldDB" id="A0AAN9QIJ9"/>
<keyword evidence="2" id="KW-1185">Reference proteome</keyword>
<evidence type="ECO:0000313" key="1">
    <source>
        <dbReference type="EMBL" id="KAK7338870.1"/>
    </source>
</evidence>